<evidence type="ECO:0000259" key="2">
    <source>
        <dbReference type="Pfam" id="PF12728"/>
    </source>
</evidence>
<dbReference type="Gene3D" id="1.10.1660.10">
    <property type="match status" value="1"/>
</dbReference>
<feature type="domain" description="Helix-turn-helix" evidence="2">
    <location>
        <begin position="93"/>
        <end position="131"/>
    </location>
</feature>
<dbReference type="Pfam" id="PF12728">
    <property type="entry name" value="HTH_17"/>
    <property type="match status" value="1"/>
</dbReference>
<dbReference type="EMBL" id="JAPMXC010000002">
    <property type="protein sequence ID" value="MCY0387908.1"/>
    <property type="molecule type" value="Genomic_DNA"/>
</dbReference>
<dbReference type="RefSeq" id="WP_267847766.1">
    <property type="nucleotide sequence ID" value="NZ_JAPMXC010000002.1"/>
</dbReference>
<keyword evidence="4" id="KW-1185">Reference proteome</keyword>
<feature type="region of interest" description="Disordered" evidence="1">
    <location>
        <begin position="1"/>
        <end position="27"/>
    </location>
</feature>
<protein>
    <recommendedName>
        <fullName evidence="2">Helix-turn-helix domain-containing protein</fullName>
    </recommendedName>
</protein>
<proteinExistence type="predicted"/>
<comment type="caution">
    <text evidence="3">The sequence shown here is derived from an EMBL/GenBank/DDBJ whole genome shotgun (WGS) entry which is preliminary data.</text>
</comment>
<evidence type="ECO:0000313" key="3">
    <source>
        <dbReference type="EMBL" id="MCY0387908.1"/>
    </source>
</evidence>
<dbReference type="InterPro" id="IPR041657">
    <property type="entry name" value="HTH_17"/>
</dbReference>
<accession>A0ABT3ZMY1</accession>
<dbReference type="Proteomes" id="UP001082899">
    <property type="component" value="Unassembled WGS sequence"/>
</dbReference>
<gene>
    <name evidence="3" type="ORF">OVY01_11810</name>
</gene>
<sequence>MSPTTSGDFFKRVTDSTKGGTRMSREPEPIEGCITLREATHYLGYKNVSTTWRRIEAGQLNAKLVKQCFYVTIAELDRFINERSNTSTVGLIEAARIVGVAHTTVVRRATQGKIPATKNEQGFWVFKRSDLKPMSAKKSKRGKV</sequence>
<name>A0ABT3ZMY1_9BURK</name>
<evidence type="ECO:0000313" key="4">
    <source>
        <dbReference type="Proteomes" id="UP001082899"/>
    </source>
</evidence>
<organism evidence="3 4">
    <name type="scientific">Robbsia betulipollinis</name>
    <dbReference type="NCBI Taxonomy" id="2981849"/>
    <lineage>
        <taxon>Bacteria</taxon>
        <taxon>Pseudomonadati</taxon>
        <taxon>Pseudomonadota</taxon>
        <taxon>Betaproteobacteria</taxon>
        <taxon>Burkholderiales</taxon>
        <taxon>Burkholderiaceae</taxon>
        <taxon>Robbsia</taxon>
    </lineage>
</organism>
<reference evidence="3" key="1">
    <citation type="submission" date="2022-11" db="EMBL/GenBank/DDBJ databases">
        <title>Robbsia betulipollinis sp. nov., isolated from pollen of birch (Betula pendula).</title>
        <authorList>
            <person name="Shi H."/>
            <person name="Ambika Manirajan B."/>
            <person name="Ratering S."/>
            <person name="Geissler-Plaum R."/>
            <person name="Schnell S."/>
        </authorList>
    </citation>
    <scope>NUCLEOTIDE SEQUENCE</scope>
    <source>
        <strain evidence="3">Bb-Pol-6</strain>
    </source>
</reference>
<evidence type="ECO:0000256" key="1">
    <source>
        <dbReference type="SAM" id="MobiDB-lite"/>
    </source>
</evidence>